<dbReference type="EMBL" id="JAMZMK010007197">
    <property type="protein sequence ID" value="KAI7745566.1"/>
    <property type="molecule type" value="Genomic_DNA"/>
</dbReference>
<dbReference type="Gene3D" id="3.30.890.10">
    <property type="entry name" value="Methyl-cpg-binding Protein 2, Chain A"/>
    <property type="match status" value="1"/>
</dbReference>
<feature type="compositionally biased region" description="Pro residues" evidence="6">
    <location>
        <begin position="270"/>
        <end position="279"/>
    </location>
</feature>
<dbReference type="GO" id="GO:0003677">
    <property type="term" value="F:DNA binding"/>
    <property type="evidence" value="ECO:0007669"/>
    <property type="project" value="UniProtKB-KW"/>
</dbReference>
<dbReference type="PROSITE" id="PS50982">
    <property type="entry name" value="MBD"/>
    <property type="match status" value="1"/>
</dbReference>
<reference evidence="8" key="1">
    <citation type="submission" date="2022-06" db="EMBL/GenBank/DDBJ databases">
        <title>Uncovering the hologenomic basis of an extraordinary plant invasion.</title>
        <authorList>
            <person name="Bieker V.C."/>
            <person name="Martin M.D."/>
            <person name="Gilbert T."/>
            <person name="Hodgins K."/>
            <person name="Battlay P."/>
            <person name="Petersen B."/>
            <person name="Wilson J."/>
        </authorList>
    </citation>
    <scope>NUCLEOTIDE SEQUENCE</scope>
    <source>
        <strain evidence="8">AA19_3_7</strain>
        <tissue evidence="8">Leaf</tissue>
    </source>
</reference>
<organism evidence="8 9">
    <name type="scientific">Ambrosia artemisiifolia</name>
    <name type="common">Common ragweed</name>
    <dbReference type="NCBI Taxonomy" id="4212"/>
    <lineage>
        <taxon>Eukaryota</taxon>
        <taxon>Viridiplantae</taxon>
        <taxon>Streptophyta</taxon>
        <taxon>Embryophyta</taxon>
        <taxon>Tracheophyta</taxon>
        <taxon>Spermatophyta</taxon>
        <taxon>Magnoliopsida</taxon>
        <taxon>eudicotyledons</taxon>
        <taxon>Gunneridae</taxon>
        <taxon>Pentapetalae</taxon>
        <taxon>asterids</taxon>
        <taxon>campanulids</taxon>
        <taxon>Asterales</taxon>
        <taxon>Asteraceae</taxon>
        <taxon>Asteroideae</taxon>
        <taxon>Heliantheae alliance</taxon>
        <taxon>Heliantheae</taxon>
        <taxon>Ambrosia</taxon>
    </lineage>
</organism>
<evidence type="ECO:0000256" key="4">
    <source>
        <dbReference type="ARBA" id="ARBA00023163"/>
    </source>
</evidence>
<evidence type="ECO:0000256" key="1">
    <source>
        <dbReference type="ARBA" id="ARBA00004123"/>
    </source>
</evidence>
<evidence type="ECO:0000256" key="2">
    <source>
        <dbReference type="ARBA" id="ARBA00023015"/>
    </source>
</evidence>
<feature type="domain" description="MBD" evidence="7">
    <location>
        <begin position="21"/>
        <end position="94"/>
    </location>
</feature>
<name>A0AAD5CS78_AMBAR</name>
<keyword evidence="3" id="KW-0238">DNA-binding</keyword>
<protein>
    <recommendedName>
        <fullName evidence="7">MBD domain-containing protein</fullName>
    </recommendedName>
</protein>
<evidence type="ECO:0000313" key="8">
    <source>
        <dbReference type="EMBL" id="KAI7745566.1"/>
    </source>
</evidence>
<evidence type="ECO:0000256" key="6">
    <source>
        <dbReference type="SAM" id="MobiDB-lite"/>
    </source>
</evidence>
<gene>
    <name evidence="8" type="ORF">M8C21_001839</name>
</gene>
<dbReference type="AlphaFoldDB" id="A0AAD5CS78"/>
<evidence type="ECO:0000313" key="9">
    <source>
        <dbReference type="Proteomes" id="UP001206925"/>
    </source>
</evidence>
<dbReference type="SUPFAM" id="SSF54171">
    <property type="entry name" value="DNA-binding domain"/>
    <property type="match status" value="1"/>
</dbReference>
<keyword evidence="5" id="KW-0539">Nucleus</keyword>
<dbReference type="InterPro" id="IPR038945">
    <property type="entry name" value="MBD13-like"/>
</dbReference>
<accession>A0AAD5CS78</accession>
<evidence type="ECO:0000259" key="7">
    <source>
        <dbReference type="PROSITE" id="PS50982"/>
    </source>
</evidence>
<sequence length="725" mass="78268">MSPVKSPEEFGSRNVGKRDKIVVEKDEAEELPPGWTKEVRMRKTGSATKVDRYYTDPVTGYIFHSLKDVQRYLRTGEVGRLATKPKIEEKEKPSELEEQMSETLTNKRAPAADKCELPARASKRQAGINGDVALSSPPPSQAKTRQAIQMAGVKVDAPSPSQSLSEPKATRLAEVAIDASPSPPEPKTRQATRLAGVAVDASVPSPSPPEPKTRQATRLAGVVIDASPSLPEPKTRQATRLAEVAIDASRSHPEPKTRQATRPAEVPVDASPPSPLPPEPKTRQATRLAGVMVDASPSLPVPKTRQATRLAEVATDASLPSPSLPEPKTRQGTRLAGVAVDESLPSASAPDTRSNHQARKQTGIKADELVPSPPPAVPKTRQAARQAGIEIDSLPQLPRDSKIPQATPLKGTEVGPSPPSQPEPKTRQAKRAAGIRDNASPSRPKTRRATQQAGIEIISPPLSLPDTRTGRQAARTRQVRSTTLKENDKNTEAEKITDKHNGNADMDANTNHNQENSIITPPSNQESNEKQEPRNILPPVTPKEPNKQIETGPTTSQLPEVQPPPMAVPPVNLDKQESSVVYPTMSNNPLPQDSYSYGSDMKSDSSINFSMNDLWTDPCIEFAVKTLTGAIPFTDVNKVENFTAPSEVPLEALWTDPCIEFAVKTLTGAIPVPEDNFLLHRPASSSNSQGPHNFSSPMNVCQTGHKNKQQDSVFQTFGNGGLQKS</sequence>
<feature type="compositionally biased region" description="Low complexity" evidence="6">
    <location>
        <begin position="470"/>
        <end position="480"/>
    </location>
</feature>
<dbReference type="InterPro" id="IPR001739">
    <property type="entry name" value="Methyl_CpG_DNA-bd"/>
</dbReference>
<feature type="compositionally biased region" description="Basic and acidic residues" evidence="6">
    <location>
        <begin position="1"/>
        <end position="25"/>
    </location>
</feature>
<feature type="compositionally biased region" description="Basic and acidic residues" evidence="6">
    <location>
        <begin position="85"/>
        <end position="95"/>
    </location>
</feature>
<feature type="compositionally biased region" description="Basic and acidic residues" evidence="6">
    <location>
        <begin position="483"/>
        <end position="502"/>
    </location>
</feature>
<feature type="compositionally biased region" description="Low complexity" evidence="6">
    <location>
        <begin position="195"/>
        <end position="204"/>
    </location>
</feature>
<evidence type="ECO:0000256" key="5">
    <source>
        <dbReference type="ARBA" id="ARBA00023242"/>
    </source>
</evidence>
<feature type="compositionally biased region" description="Polar residues" evidence="6">
    <location>
        <begin position="439"/>
        <end position="453"/>
    </location>
</feature>
<dbReference type="Pfam" id="PF01429">
    <property type="entry name" value="MBD"/>
    <property type="match status" value="1"/>
</dbReference>
<keyword evidence="9" id="KW-1185">Reference proteome</keyword>
<keyword evidence="2" id="KW-0805">Transcription regulation</keyword>
<dbReference type="PANTHER" id="PTHR34067:SF20">
    <property type="entry name" value="OS08G0206700 PROTEIN"/>
    <property type="match status" value="1"/>
</dbReference>
<dbReference type="PANTHER" id="PTHR34067">
    <property type="entry name" value="OS04G0193200 PROTEIN"/>
    <property type="match status" value="1"/>
</dbReference>
<dbReference type="InterPro" id="IPR016177">
    <property type="entry name" value="DNA-bd_dom_sf"/>
</dbReference>
<dbReference type="Proteomes" id="UP001206925">
    <property type="component" value="Unassembled WGS sequence"/>
</dbReference>
<feature type="compositionally biased region" description="Polar residues" evidence="6">
    <location>
        <begin position="508"/>
        <end position="526"/>
    </location>
</feature>
<keyword evidence="4" id="KW-0804">Transcription</keyword>
<comment type="caution">
    <text evidence="8">The sequence shown here is derived from an EMBL/GenBank/DDBJ whole genome shotgun (WGS) entry which is preliminary data.</text>
</comment>
<evidence type="ECO:0000256" key="3">
    <source>
        <dbReference type="ARBA" id="ARBA00023125"/>
    </source>
</evidence>
<dbReference type="GO" id="GO:0005634">
    <property type="term" value="C:nucleus"/>
    <property type="evidence" value="ECO:0007669"/>
    <property type="project" value="UniProtKB-SubCell"/>
</dbReference>
<feature type="non-terminal residue" evidence="8">
    <location>
        <position position="1"/>
    </location>
</feature>
<feature type="compositionally biased region" description="Polar residues" evidence="6">
    <location>
        <begin position="548"/>
        <end position="558"/>
    </location>
</feature>
<comment type="subcellular location">
    <subcellularLocation>
        <location evidence="1">Nucleus</location>
    </subcellularLocation>
</comment>
<feature type="region of interest" description="Disordered" evidence="6">
    <location>
        <begin position="84"/>
        <end position="572"/>
    </location>
</feature>
<feature type="region of interest" description="Disordered" evidence="6">
    <location>
        <begin position="1"/>
        <end position="26"/>
    </location>
</feature>
<proteinExistence type="predicted"/>